<evidence type="ECO:0000313" key="2">
    <source>
        <dbReference type="EMBL" id="CAJ1947692.1"/>
    </source>
</evidence>
<gene>
    <name evidence="2" type="ORF">AYBTSS11_LOCUS12797</name>
</gene>
<keyword evidence="3" id="KW-1185">Reference proteome</keyword>
<protein>
    <submittedName>
        <fullName evidence="2">Uncharacterized protein</fullName>
    </submittedName>
</protein>
<name>A0AA86VY34_9FABA</name>
<feature type="region of interest" description="Disordered" evidence="1">
    <location>
        <begin position="14"/>
        <end position="40"/>
    </location>
</feature>
<reference evidence="2" key="1">
    <citation type="submission" date="2023-10" db="EMBL/GenBank/DDBJ databases">
        <authorList>
            <person name="Domelevo Entfellner J.-B."/>
        </authorList>
    </citation>
    <scope>NUCLEOTIDE SEQUENCE</scope>
</reference>
<dbReference type="Proteomes" id="UP001189624">
    <property type="component" value="Chromosome 4"/>
</dbReference>
<dbReference type="EMBL" id="OY731401">
    <property type="protein sequence ID" value="CAJ1947692.1"/>
    <property type="molecule type" value="Genomic_DNA"/>
</dbReference>
<proteinExistence type="predicted"/>
<evidence type="ECO:0000256" key="1">
    <source>
        <dbReference type="SAM" id="MobiDB-lite"/>
    </source>
</evidence>
<sequence>NIFTSMPPKLWDRHTKIKALEKKNEREKSEESKRVPSMQFQHQEACIKEKNLKSQVSLLWFVNPFVEDLSHEDFS</sequence>
<organism evidence="2 3">
    <name type="scientific">Sphenostylis stenocarpa</name>
    <dbReference type="NCBI Taxonomy" id="92480"/>
    <lineage>
        <taxon>Eukaryota</taxon>
        <taxon>Viridiplantae</taxon>
        <taxon>Streptophyta</taxon>
        <taxon>Embryophyta</taxon>
        <taxon>Tracheophyta</taxon>
        <taxon>Spermatophyta</taxon>
        <taxon>Magnoliopsida</taxon>
        <taxon>eudicotyledons</taxon>
        <taxon>Gunneridae</taxon>
        <taxon>Pentapetalae</taxon>
        <taxon>rosids</taxon>
        <taxon>fabids</taxon>
        <taxon>Fabales</taxon>
        <taxon>Fabaceae</taxon>
        <taxon>Papilionoideae</taxon>
        <taxon>50 kb inversion clade</taxon>
        <taxon>NPAAA clade</taxon>
        <taxon>indigoferoid/millettioid clade</taxon>
        <taxon>Phaseoleae</taxon>
        <taxon>Sphenostylis</taxon>
    </lineage>
</organism>
<feature type="compositionally biased region" description="Basic and acidic residues" evidence="1">
    <location>
        <begin position="14"/>
        <end position="34"/>
    </location>
</feature>
<feature type="non-terminal residue" evidence="2">
    <location>
        <position position="1"/>
    </location>
</feature>
<accession>A0AA86VY34</accession>
<evidence type="ECO:0000313" key="3">
    <source>
        <dbReference type="Proteomes" id="UP001189624"/>
    </source>
</evidence>
<dbReference type="Gramene" id="rna-AYBTSS11_LOCUS12797">
    <property type="protein sequence ID" value="CAJ1947692.1"/>
    <property type="gene ID" value="gene-AYBTSS11_LOCUS12797"/>
</dbReference>
<dbReference type="AlphaFoldDB" id="A0AA86VY34"/>